<dbReference type="GO" id="GO:0008757">
    <property type="term" value="F:S-adenosylmethionine-dependent methyltransferase activity"/>
    <property type="evidence" value="ECO:0007669"/>
    <property type="project" value="InterPro"/>
</dbReference>
<dbReference type="SUPFAM" id="SSF53335">
    <property type="entry name" value="S-adenosyl-L-methionine-dependent methyltransferases"/>
    <property type="match status" value="1"/>
</dbReference>
<proteinExistence type="predicted"/>
<dbReference type="STRING" id="144026.SAMN04488568_102224"/>
<dbReference type="GO" id="GO:0032259">
    <property type="term" value="P:methylation"/>
    <property type="evidence" value="ECO:0007669"/>
    <property type="project" value="UniProtKB-KW"/>
</dbReference>
<dbReference type="Proteomes" id="UP000199759">
    <property type="component" value="Unassembled WGS sequence"/>
</dbReference>
<dbReference type="Pfam" id="PF08241">
    <property type="entry name" value="Methyltransf_11"/>
    <property type="match status" value="1"/>
</dbReference>
<dbReference type="OrthoDB" id="9793723at2"/>
<sequence>MSPDLPPLLFDRGLLRQRRNRAARSIQSYNFLVQRAFDDICDRVEGVMRDFDHGVILGGGPGLQAEFRHRHAGSKTGWVAQSDLAPAVAGRLESPALALDEERLPFADSSLDLIMAPLGLHWTNDLPGVLVQLRRALKPDGFLAAALLGGNSLTELRQCLATAESELSGGAHARVSPLAGTFDIAALLQRAGFTMPVADIDRVTVRYDNAFALMADLRGMGETSILADRPRRPATRALFVRMAEIYAQRFSDPDGRIRATFEIVHAAGWAPHPDQPVAKRPGSATVRLADALGVTEESAGEKAGR</sequence>
<dbReference type="PANTHER" id="PTHR13090:SF1">
    <property type="entry name" value="ARGININE-HYDROXYLASE NDUFAF5, MITOCHONDRIAL"/>
    <property type="match status" value="1"/>
</dbReference>
<dbReference type="AlphaFoldDB" id="A0A1G9N5T2"/>
<reference evidence="4 5" key="1">
    <citation type="submission" date="2016-10" db="EMBL/GenBank/DDBJ databases">
        <authorList>
            <person name="de Groot N.N."/>
        </authorList>
    </citation>
    <scope>NUCLEOTIDE SEQUENCE [LARGE SCALE GENOMIC DNA]</scope>
    <source>
        <strain evidence="4 5">DSM 16077</strain>
    </source>
</reference>
<dbReference type="InterPro" id="IPR050602">
    <property type="entry name" value="Malonyl-ACP_OMT"/>
</dbReference>
<feature type="domain" description="Methyltransferase type 11" evidence="3">
    <location>
        <begin position="59"/>
        <end position="144"/>
    </location>
</feature>
<evidence type="ECO:0000313" key="5">
    <source>
        <dbReference type="Proteomes" id="UP000199759"/>
    </source>
</evidence>
<keyword evidence="5" id="KW-1185">Reference proteome</keyword>
<keyword evidence="1 4" id="KW-0489">Methyltransferase</keyword>
<evidence type="ECO:0000313" key="4">
    <source>
        <dbReference type="EMBL" id="SDL81651.1"/>
    </source>
</evidence>
<organism evidence="4 5">
    <name type="scientific">Maricaulis salignorans</name>
    <dbReference type="NCBI Taxonomy" id="144026"/>
    <lineage>
        <taxon>Bacteria</taxon>
        <taxon>Pseudomonadati</taxon>
        <taxon>Pseudomonadota</taxon>
        <taxon>Alphaproteobacteria</taxon>
        <taxon>Maricaulales</taxon>
        <taxon>Maricaulaceae</taxon>
        <taxon>Maricaulis</taxon>
    </lineage>
</organism>
<protein>
    <submittedName>
        <fullName evidence="4">Methyltransferase domain-containing protein</fullName>
    </submittedName>
</protein>
<gene>
    <name evidence="4" type="ORF">SAMN04488568_102224</name>
</gene>
<dbReference type="InterPro" id="IPR013216">
    <property type="entry name" value="Methyltransf_11"/>
</dbReference>
<keyword evidence="2 4" id="KW-0808">Transferase</keyword>
<name>A0A1G9N5T2_9PROT</name>
<evidence type="ECO:0000259" key="3">
    <source>
        <dbReference type="Pfam" id="PF08241"/>
    </source>
</evidence>
<dbReference type="InterPro" id="IPR029063">
    <property type="entry name" value="SAM-dependent_MTases_sf"/>
</dbReference>
<dbReference type="EMBL" id="FNHG01000002">
    <property type="protein sequence ID" value="SDL81651.1"/>
    <property type="molecule type" value="Genomic_DNA"/>
</dbReference>
<evidence type="ECO:0000256" key="1">
    <source>
        <dbReference type="ARBA" id="ARBA00022603"/>
    </source>
</evidence>
<evidence type="ECO:0000256" key="2">
    <source>
        <dbReference type="ARBA" id="ARBA00022679"/>
    </source>
</evidence>
<dbReference type="Gene3D" id="3.40.50.150">
    <property type="entry name" value="Vaccinia Virus protein VP39"/>
    <property type="match status" value="1"/>
</dbReference>
<accession>A0A1G9N5T2</accession>
<dbReference type="PANTHER" id="PTHR13090">
    <property type="entry name" value="ARGININE-HYDROXYLASE NDUFAF5, MITOCHONDRIAL"/>
    <property type="match status" value="1"/>
</dbReference>